<dbReference type="SUPFAM" id="SSF56349">
    <property type="entry name" value="DNA breaking-rejoining enzymes"/>
    <property type="match status" value="1"/>
</dbReference>
<feature type="domain" description="Tyr recombinase" evidence="2">
    <location>
        <begin position="1"/>
        <end position="37"/>
    </location>
</feature>
<dbReference type="GO" id="GO:0003677">
    <property type="term" value="F:DNA binding"/>
    <property type="evidence" value="ECO:0007669"/>
    <property type="project" value="InterPro"/>
</dbReference>
<dbReference type="Gene3D" id="1.10.443.10">
    <property type="entry name" value="Intergrase catalytic core"/>
    <property type="match status" value="1"/>
</dbReference>
<dbReference type="InterPro" id="IPR013762">
    <property type="entry name" value="Integrase-like_cat_sf"/>
</dbReference>
<name>A0A3B1E1W5_9ZZZZ</name>
<dbReference type="GO" id="GO:0006310">
    <property type="term" value="P:DNA recombination"/>
    <property type="evidence" value="ECO:0007669"/>
    <property type="project" value="UniProtKB-KW"/>
</dbReference>
<dbReference type="GO" id="GO:0015074">
    <property type="term" value="P:DNA integration"/>
    <property type="evidence" value="ECO:0007669"/>
    <property type="project" value="InterPro"/>
</dbReference>
<evidence type="ECO:0000313" key="3">
    <source>
        <dbReference type="EMBL" id="VAX35767.1"/>
    </source>
</evidence>
<evidence type="ECO:0000259" key="2">
    <source>
        <dbReference type="PROSITE" id="PS51898"/>
    </source>
</evidence>
<dbReference type="PROSITE" id="PS51898">
    <property type="entry name" value="TYR_RECOMBINASE"/>
    <property type="match status" value="1"/>
</dbReference>
<dbReference type="InterPro" id="IPR002104">
    <property type="entry name" value="Integrase_catalytic"/>
</dbReference>
<protein>
    <submittedName>
        <fullName evidence="3">Integrase</fullName>
    </submittedName>
</protein>
<accession>A0A3B1E1W5</accession>
<evidence type="ECO:0000256" key="1">
    <source>
        <dbReference type="ARBA" id="ARBA00023172"/>
    </source>
</evidence>
<proteinExistence type="predicted"/>
<gene>
    <name evidence="3" type="ORF">MNBD_UNCLBAC01-303</name>
</gene>
<dbReference type="EMBL" id="UOGJ01000073">
    <property type="protein sequence ID" value="VAX35767.1"/>
    <property type="molecule type" value="Genomic_DNA"/>
</dbReference>
<keyword evidence="1" id="KW-0233">DNA recombination</keyword>
<dbReference type="InterPro" id="IPR011010">
    <property type="entry name" value="DNA_brk_join_enz"/>
</dbReference>
<reference evidence="3" key="1">
    <citation type="submission" date="2018-06" db="EMBL/GenBank/DDBJ databases">
        <authorList>
            <person name="Zhirakovskaya E."/>
        </authorList>
    </citation>
    <scope>NUCLEOTIDE SEQUENCE</scope>
</reference>
<sequence length="59" mass="6718">MNGIDLNTVRELLGHKDIKMTLRYAHLAPDYKKQAVDVLGGKFRELMASNMALQMKLTK</sequence>
<organism evidence="3">
    <name type="scientific">hydrothermal vent metagenome</name>
    <dbReference type="NCBI Taxonomy" id="652676"/>
    <lineage>
        <taxon>unclassified sequences</taxon>
        <taxon>metagenomes</taxon>
        <taxon>ecological metagenomes</taxon>
    </lineage>
</organism>
<dbReference type="AlphaFoldDB" id="A0A3B1E1W5"/>